<proteinExistence type="predicted"/>
<reference evidence="5 6" key="1">
    <citation type="journal article" date="2013" name="Mar. Genomics">
        <title>Expression of sulfatases in Rhodopirellula baltica and the diversity of sulfatases in the genus Rhodopirellula.</title>
        <authorList>
            <person name="Wegner C.E."/>
            <person name="Richter-Heitmann T."/>
            <person name="Klindworth A."/>
            <person name="Klockow C."/>
            <person name="Richter M."/>
            <person name="Achstetter T."/>
            <person name="Glockner F.O."/>
            <person name="Harder J."/>
        </authorList>
    </citation>
    <scope>NUCLEOTIDE SEQUENCE [LARGE SCALE GENOMIC DNA]</scope>
    <source>
        <strain evidence="5 6">SH398</strain>
    </source>
</reference>
<dbReference type="SUPFAM" id="SSF48695">
    <property type="entry name" value="Multiheme cytochromes"/>
    <property type="match status" value="1"/>
</dbReference>
<comment type="caution">
    <text evidence="5">The sequence shown here is derived from an EMBL/GenBank/DDBJ whole genome shotgun (WGS) entry which is preliminary data.</text>
</comment>
<dbReference type="InterPro" id="IPR010177">
    <property type="entry name" value="Paired_CXXCH_1"/>
</dbReference>
<dbReference type="PANTHER" id="PTHR35038">
    <property type="entry name" value="DISSIMILATORY SULFITE REDUCTASE SIRA"/>
    <property type="match status" value="1"/>
</dbReference>
<dbReference type="PANTHER" id="PTHR35038:SF8">
    <property type="entry name" value="C-TYPE POLYHEME CYTOCHROME OMCC"/>
    <property type="match status" value="1"/>
</dbReference>
<dbReference type="RefSeq" id="WP_008662832.1">
    <property type="nucleotide sequence ID" value="NZ_ANOF01000003.1"/>
</dbReference>
<feature type="transmembrane region" description="Helical" evidence="2">
    <location>
        <begin position="12"/>
        <end position="31"/>
    </location>
</feature>
<keyword evidence="2" id="KW-0472">Membrane</keyword>
<dbReference type="EMBL" id="ANOF01000003">
    <property type="protein sequence ID" value="EMI29367.1"/>
    <property type="molecule type" value="Genomic_DNA"/>
</dbReference>
<dbReference type="Proteomes" id="UP000011996">
    <property type="component" value="Unassembled WGS sequence"/>
</dbReference>
<evidence type="ECO:0000256" key="1">
    <source>
        <dbReference type="ARBA" id="ARBA00022729"/>
    </source>
</evidence>
<dbReference type="AlphaFoldDB" id="M5SNL4"/>
<dbReference type="STRING" id="1263868.RESH_00087"/>
<keyword evidence="1" id="KW-0732">Signal</keyword>
<evidence type="ECO:0000259" key="4">
    <source>
        <dbReference type="Pfam" id="PF13435"/>
    </source>
</evidence>
<dbReference type="Pfam" id="PF13435">
    <property type="entry name" value="Cytochrome_C554"/>
    <property type="match status" value="1"/>
</dbReference>
<name>M5SNL4_9BACT</name>
<dbReference type="InterPro" id="IPR023155">
    <property type="entry name" value="Cyt_c-552/4"/>
</dbReference>
<sequence length="392" mass="43617">MRFELIVVAKLNIRVIGMGVAGLVVASATLISNNEPGIGTFELQHPKVSLTQFGDAKRSDQTGADAEFVGRKVCRECHETNFDLHANHGHASTFHQVSQTDLPEIFADTKFDGGANHGIYEYFADDQQALFVRLPAEFGQQAFPLQYALGSGQHAQTMLTLTTSAEGQTEGIEHRVTCYHNERVGITPGHSKKIPSNALELFGDMQRGEPLQRCVDCHTTQGEVVDASVKGLVANVNCEKCHGPGSEHVRVARNTPTPPKYSVGREDWDGESEIQLCGDCHRLPKNLSEREVREYPDLLARFQPVGMLRSRCYLESNGQMRCTTCHNPHQTIQAVAKDQHIHACIQCHDDQNTEHVVCSVSTDSGCIECHMPPLEMDEGLRFHDHWIRVREE</sequence>
<evidence type="ECO:0000256" key="2">
    <source>
        <dbReference type="SAM" id="Phobius"/>
    </source>
</evidence>
<dbReference type="PATRIC" id="fig|1263868.3.peg.97"/>
<feature type="domain" description="Cytochrome c-552/4" evidence="4">
    <location>
        <begin position="209"/>
        <end position="243"/>
    </location>
</feature>
<protein>
    <submittedName>
        <fullName evidence="5">C-type cytochrome</fullName>
    </submittedName>
</protein>
<keyword evidence="2" id="KW-1133">Transmembrane helix</keyword>
<evidence type="ECO:0000313" key="5">
    <source>
        <dbReference type="EMBL" id="EMI29367.1"/>
    </source>
</evidence>
<feature type="domain" description="Doubled CXXCH motif" evidence="3">
    <location>
        <begin position="321"/>
        <end position="352"/>
    </location>
</feature>
<dbReference type="InterPro" id="IPR036280">
    <property type="entry name" value="Multihaem_cyt_sf"/>
</dbReference>
<organism evidence="5 6">
    <name type="scientific">Rhodopirellula europaea SH398</name>
    <dbReference type="NCBI Taxonomy" id="1263868"/>
    <lineage>
        <taxon>Bacteria</taxon>
        <taxon>Pseudomonadati</taxon>
        <taxon>Planctomycetota</taxon>
        <taxon>Planctomycetia</taxon>
        <taxon>Pirellulales</taxon>
        <taxon>Pirellulaceae</taxon>
        <taxon>Rhodopirellula</taxon>
    </lineage>
</organism>
<gene>
    <name evidence="5" type="ORF">RESH_00087</name>
</gene>
<dbReference type="Pfam" id="PF09699">
    <property type="entry name" value="Paired_CXXCH_1"/>
    <property type="match status" value="1"/>
</dbReference>
<evidence type="ECO:0000313" key="6">
    <source>
        <dbReference type="Proteomes" id="UP000011996"/>
    </source>
</evidence>
<evidence type="ECO:0000259" key="3">
    <source>
        <dbReference type="Pfam" id="PF09699"/>
    </source>
</evidence>
<dbReference type="InterPro" id="IPR051829">
    <property type="entry name" value="Multiheme_Cytochr_ET"/>
</dbReference>
<dbReference type="Gene3D" id="1.10.1130.10">
    <property type="entry name" value="Flavocytochrome C3, Chain A"/>
    <property type="match status" value="1"/>
</dbReference>
<accession>M5SNL4</accession>
<keyword evidence="2" id="KW-0812">Transmembrane</keyword>